<keyword evidence="2" id="KW-0812">Transmembrane</keyword>
<name>A0A8S5Q2D3_9CAUD</name>
<evidence type="ECO:0000256" key="2">
    <source>
        <dbReference type="SAM" id="Phobius"/>
    </source>
</evidence>
<proteinExistence type="predicted"/>
<keyword evidence="1" id="KW-0175">Coiled coil</keyword>
<evidence type="ECO:0000313" key="3">
    <source>
        <dbReference type="EMBL" id="DAE12829.1"/>
    </source>
</evidence>
<keyword evidence="2" id="KW-0472">Membrane</keyword>
<keyword evidence="2" id="KW-1133">Transmembrane helix</keyword>
<feature type="transmembrane region" description="Helical" evidence="2">
    <location>
        <begin position="37"/>
        <end position="57"/>
    </location>
</feature>
<organism evidence="3">
    <name type="scientific">Siphoviridae sp. ctOrJ23</name>
    <dbReference type="NCBI Taxonomy" id="2825481"/>
    <lineage>
        <taxon>Viruses</taxon>
        <taxon>Duplodnaviria</taxon>
        <taxon>Heunggongvirae</taxon>
        <taxon>Uroviricota</taxon>
        <taxon>Caudoviricetes</taxon>
    </lineage>
</organism>
<feature type="coiled-coil region" evidence="1">
    <location>
        <begin position="78"/>
        <end position="130"/>
    </location>
</feature>
<accession>A0A8S5Q2D3</accession>
<dbReference type="EMBL" id="BK015557">
    <property type="protein sequence ID" value="DAE12829.1"/>
    <property type="molecule type" value="Genomic_DNA"/>
</dbReference>
<protein>
    <submittedName>
        <fullName evidence="3">Uncharacterized protein</fullName>
    </submittedName>
</protein>
<sequence>MLTKIAKAAYISTVKVGIEVLSVTTLLRRRNVETMNTIGIIVVAILVVIVVVVTSQWDKEVQIRKKYDKYFFDIVDGKQKFAEENLKLRQENINLSKQLNAAQNDIKIVEDTYKSKIDELEQEIVNLNYKKQLEDGTLEFKDILEPTEVQEDEDQETKD</sequence>
<reference evidence="3" key="1">
    <citation type="journal article" date="2021" name="Proc. Natl. Acad. Sci. U.S.A.">
        <title>A Catalog of Tens of Thousands of Viruses from Human Metagenomes Reveals Hidden Associations with Chronic Diseases.</title>
        <authorList>
            <person name="Tisza M.J."/>
            <person name="Buck C.B."/>
        </authorList>
    </citation>
    <scope>NUCLEOTIDE SEQUENCE</scope>
    <source>
        <strain evidence="3">CtOrJ23</strain>
    </source>
</reference>
<evidence type="ECO:0000256" key="1">
    <source>
        <dbReference type="SAM" id="Coils"/>
    </source>
</evidence>